<dbReference type="InterPro" id="IPR058678">
    <property type="entry name" value="ARM_PUB"/>
</dbReference>
<feature type="region of interest" description="Disordered" evidence="3">
    <location>
        <begin position="1"/>
        <end position="26"/>
    </location>
</feature>
<evidence type="ECO:0000256" key="2">
    <source>
        <dbReference type="PROSITE-ProRule" id="PRU00259"/>
    </source>
</evidence>
<dbReference type="InterPro" id="IPR011989">
    <property type="entry name" value="ARM-like"/>
</dbReference>
<dbReference type="PANTHER" id="PTHR23315:SF129">
    <property type="entry name" value="ARM REPEAT SUPERFAMILY PROTEIN"/>
    <property type="match status" value="1"/>
</dbReference>
<feature type="compositionally biased region" description="Polar residues" evidence="3">
    <location>
        <begin position="17"/>
        <end position="26"/>
    </location>
</feature>
<dbReference type="EMBL" id="JAINDJ010000006">
    <property type="protein sequence ID" value="KAG9443588.1"/>
    <property type="molecule type" value="Genomic_DNA"/>
</dbReference>
<dbReference type="InterPro" id="IPR000225">
    <property type="entry name" value="Armadillo"/>
</dbReference>
<feature type="repeat" description="ARM" evidence="2">
    <location>
        <begin position="325"/>
        <end position="367"/>
    </location>
</feature>
<dbReference type="InterPro" id="IPR016024">
    <property type="entry name" value="ARM-type_fold"/>
</dbReference>
<accession>A0AAV7E423</accession>
<dbReference type="Proteomes" id="UP000825729">
    <property type="component" value="Unassembled WGS sequence"/>
</dbReference>
<evidence type="ECO:0000256" key="1">
    <source>
        <dbReference type="ARBA" id="ARBA00022786"/>
    </source>
</evidence>
<feature type="domain" description="U-box" evidence="4">
    <location>
        <begin position="175"/>
        <end position="439"/>
    </location>
</feature>
<comment type="caution">
    <text evidence="5">The sequence shown here is derived from an EMBL/GenBank/DDBJ whole genome shotgun (WGS) entry which is preliminary data.</text>
</comment>
<keyword evidence="6" id="KW-1185">Reference proteome</keyword>
<dbReference type="Pfam" id="PF25598">
    <property type="entry name" value="ARM_PUB"/>
    <property type="match status" value="1"/>
</dbReference>
<dbReference type="PANTHER" id="PTHR23315">
    <property type="entry name" value="U BOX DOMAIN-CONTAINING"/>
    <property type="match status" value="1"/>
</dbReference>
<proteinExistence type="predicted"/>
<dbReference type="SUPFAM" id="SSF48371">
    <property type="entry name" value="ARM repeat"/>
    <property type="match status" value="1"/>
</dbReference>
<dbReference type="SMART" id="SM00185">
    <property type="entry name" value="ARM"/>
    <property type="match status" value="6"/>
</dbReference>
<organism evidence="5 6">
    <name type="scientific">Aristolochia fimbriata</name>
    <name type="common">White veined hardy Dutchman's pipe vine</name>
    <dbReference type="NCBI Taxonomy" id="158543"/>
    <lineage>
        <taxon>Eukaryota</taxon>
        <taxon>Viridiplantae</taxon>
        <taxon>Streptophyta</taxon>
        <taxon>Embryophyta</taxon>
        <taxon>Tracheophyta</taxon>
        <taxon>Spermatophyta</taxon>
        <taxon>Magnoliopsida</taxon>
        <taxon>Magnoliidae</taxon>
        <taxon>Piperales</taxon>
        <taxon>Aristolochiaceae</taxon>
        <taxon>Aristolochia</taxon>
    </lineage>
</organism>
<evidence type="ECO:0000259" key="4">
    <source>
        <dbReference type="Pfam" id="PF25598"/>
    </source>
</evidence>
<dbReference type="FunFam" id="1.25.10.10:FF:000322">
    <property type="entry name" value="U-box domain-containing protein 4"/>
    <property type="match status" value="1"/>
</dbReference>
<keyword evidence="1" id="KW-0833">Ubl conjugation pathway</keyword>
<evidence type="ECO:0000313" key="6">
    <source>
        <dbReference type="Proteomes" id="UP000825729"/>
    </source>
</evidence>
<reference evidence="5 6" key="1">
    <citation type="submission" date="2021-07" db="EMBL/GenBank/DDBJ databases">
        <title>The Aristolochia fimbriata genome: insights into angiosperm evolution, floral development and chemical biosynthesis.</title>
        <authorList>
            <person name="Jiao Y."/>
        </authorList>
    </citation>
    <scope>NUCLEOTIDE SEQUENCE [LARGE SCALE GENOMIC DNA]</scope>
    <source>
        <strain evidence="5">IBCAS-2021</strain>
        <tissue evidence="5">Leaf</tissue>
    </source>
</reference>
<gene>
    <name evidence="5" type="ORF">H6P81_014928</name>
</gene>
<feature type="repeat" description="ARM" evidence="2">
    <location>
        <begin position="202"/>
        <end position="244"/>
    </location>
</feature>
<dbReference type="Gene3D" id="1.25.10.10">
    <property type="entry name" value="Leucine-rich Repeat Variant"/>
    <property type="match status" value="2"/>
</dbReference>
<dbReference type="AlphaFoldDB" id="A0AAV7E423"/>
<dbReference type="FunFam" id="1.25.10.10:FF:000308">
    <property type="entry name" value="U-box domain-containing protein 4"/>
    <property type="match status" value="1"/>
</dbReference>
<dbReference type="PROSITE" id="PS50176">
    <property type="entry name" value="ARM_REPEAT"/>
    <property type="match status" value="2"/>
</dbReference>
<protein>
    <recommendedName>
        <fullName evidence="4">U-box domain-containing protein</fullName>
    </recommendedName>
</protein>
<evidence type="ECO:0000313" key="5">
    <source>
        <dbReference type="EMBL" id="KAG9443588.1"/>
    </source>
</evidence>
<evidence type="ECO:0000256" key="3">
    <source>
        <dbReference type="SAM" id="MobiDB-lite"/>
    </source>
</evidence>
<name>A0AAV7E423_ARIFI</name>
<sequence length="447" mass="46996">MVSVGESDSGHLPPSQMVISSSPVRGTTVKVQRTLGRSMRTVRSRNFSQVGVPPEQNLSETLTDSVIDFRLIELAAGDAGSQKSPSPEVTEFLELSQTFSDFSAYSSDISGELERLAKLPMTEEPSHPGAKDVDSEFGGLGFLHPTSEIFESGCLESLRPTVQICVKGLQSGSVADQRSAAAKLRLLAKNRAENRELIGSSGAIPALVPLLRSVDPSTQEHAVTALLNLSLDERNKEAITEAGAIKPLVYALKTGTAASKQNAACALMNLSLIEENRLSIGACGAVPPLVAMLMGESNRGKKDAMTTLYKLCGARQNKERAVRAGAVAPLVDMVGERGGGLSEKAMVVLSSLAAIPAGREAVVAEGGIPALVEAIEDGSAKGKEFAVSTLLQLCGDSVANRGLLVREGGIPPLVALSQSGTARAKHKAESLLKYLREHRQEATPPSP</sequence>